<dbReference type="AlphaFoldDB" id="A0AA86QRX6"/>
<keyword evidence="3" id="KW-1185">Reference proteome</keyword>
<organism evidence="1">
    <name type="scientific">Hexamita inflata</name>
    <dbReference type="NCBI Taxonomy" id="28002"/>
    <lineage>
        <taxon>Eukaryota</taxon>
        <taxon>Metamonada</taxon>
        <taxon>Diplomonadida</taxon>
        <taxon>Hexamitidae</taxon>
        <taxon>Hexamitinae</taxon>
        <taxon>Hexamita</taxon>
    </lineage>
</organism>
<name>A0AA86QRX6_9EUKA</name>
<gene>
    <name evidence="2" type="ORF">HINF_LOCUS29505</name>
    <name evidence="1" type="ORF">HINF_LOCUS52519</name>
</gene>
<protein>
    <submittedName>
        <fullName evidence="2">Hypothetical_protein</fullName>
    </submittedName>
</protein>
<evidence type="ECO:0000313" key="3">
    <source>
        <dbReference type="Proteomes" id="UP001642409"/>
    </source>
</evidence>
<dbReference type="EMBL" id="CATOUU010000983">
    <property type="protein sequence ID" value="CAI9964874.1"/>
    <property type="molecule type" value="Genomic_DNA"/>
</dbReference>
<dbReference type="EMBL" id="CAXDID020000095">
    <property type="protein sequence ID" value="CAL6024210.1"/>
    <property type="molecule type" value="Genomic_DNA"/>
</dbReference>
<reference evidence="1" key="1">
    <citation type="submission" date="2023-06" db="EMBL/GenBank/DDBJ databases">
        <authorList>
            <person name="Kurt Z."/>
        </authorList>
    </citation>
    <scope>NUCLEOTIDE SEQUENCE</scope>
</reference>
<dbReference type="Proteomes" id="UP001642409">
    <property type="component" value="Unassembled WGS sequence"/>
</dbReference>
<evidence type="ECO:0000313" key="2">
    <source>
        <dbReference type="EMBL" id="CAL6024210.1"/>
    </source>
</evidence>
<reference evidence="2 3" key="2">
    <citation type="submission" date="2024-07" db="EMBL/GenBank/DDBJ databases">
        <authorList>
            <person name="Akdeniz Z."/>
        </authorList>
    </citation>
    <scope>NUCLEOTIDE SEQUENCE [LARGE SCALE GENOMIC DNA]</scope>
</reference>
<evidence type="ECO:0000313" key="1">
    <source>
        <dbReference type="EMBL" id="CAI9964874.1"/>
    </source>
</evidence>
<accession>A0AA86QRX6</accession>
<proteinExistence type="predicted"/>
<sequence length="112" mass="13039">MSNFSKAEIDLFSNISNLINVNKLLKQQLDSFLYLKYSTETELVFTCNLESYTFKQFNIQDVTNAVNTSNFFARNEKRNRMNPSSITLNKAGISAMPLQLQRRNTKPNRQNY</sequence>
<comment type="caution">
    <text evidence="1">The sequence shown here is derived from an EMBL/GenBank/DDBJ whole genome shotgun (WGS) entry which is preliminary data.</text>
</comment>